<dbReference type="GO" id="GO:0031902">
    <property type="term" value="C:late endosome membrane"/>
    <property type="evidence" value="ECO:0007669"/>
    <property type="project" value="TreeGrafter"/>
</dbReference>
<dbReference type="PANTHER" id="PTHR34009">
    <property type="entry name" value="PROTEIN STAR"/>
    <property type="match status" value="1"/>
</dbReference>
<dbReference type="InterPro" id="IPR006342">
    <property type="entry name" value="FkbM_mtfrase"/>
</dbReference>
<gene>
    <name evidence="2" type="ORF">LSH36_532g03046</name>
</gene>
<accession>A0AAD9J7D7</accession>
<dbReference type="InterPro" id="IPR029063">
    <property type="entry name" value="SAM-dependent_MTases_sf"/>
</dbReference>
<dbReference type="GO" id="GO:0005789">
    <property type="term" value="C:endoplasmic reticulum membrane"/>
    <property type="evidence" value="ECO:0007669"/>
    <property type="project" value="TreeGrafter"/>
</dbReference>
<dbReference type="InterPro" id="IPR053202">
    <property type="entry name" value="EGF_Rcpt_Signaling_Reg"/>
</dbReference>
<dbReference type="Gene3D" id="3.40.50.150">
    <property type="entry name" value="Vaccinia Virus protein VP39"/>
    <property type="match status" value="1"/>
</dbReference>
<protein>
    <recommendedName>
        <fullName evidence="1">Methyltransferase FkbM domain-containing protein</fullName>
    </recommendedName>
</protein>
<evidence type="ECO:0000313" key="3">
    <source>
        <dbReference type="Proteomes" id="UP001208570"/>
    </source>
</evidence>
<dbReference type="Proteomes" id="UP001208570">
    <property type="component" value="Unassembled WGS sequence"/>
</dbReference>
<dbReference type="GO" id="GO:0006888">
    <property type="term" value="P:endoplasmic reticulum to Golgi vesicle-mediated transport"/>
    <property type="evidence" value="ECO:0007669"/>
    <property type="project" value="TreeGrafter"/>
</dbReference>
<proteinExistence type="predicted"/>
<comment type="caution">
    <text evidence="2">The sequence shown here is derived from an EMBL/GenBank/DDBJ whole genome shotgun (WGS) entry which is preliminary data.</text>
</comment>
<keyword evidence="3" id="KW-1185">Reference proteome</keyword>
<organism evidence="2 3">
    <name type="scientific">Paralvinella palmiformis</name>
    <dbReference type="NCBI Taxonomy" id="53620"/>
    <lineage>
        <taxon>Eukaryota</taxon>
        <taxon>Metazoa</taxon>
        <taxon>Spiralia</taxon>
        <taxon>Lophotrochozoa</taxon>
        <taxon>Annelida</taxon>
        <taxon>Polychaeta</taxon>
        <taxon>Sedentaria</taxon>
        <taxon>Canalipalpata</taxon>
        <taxon>Terebellida</taxon>
        <taxon>Terebelliformia</taxon>
        <taxon>Alvinellidae</taxon>
        <taxon>Paralvinella</taxon>
    </lineage>
</organism>
<dbReference type="EMBL" id="JAODUP010000534">
    <property type="protein sequence ID" value="KAK2147828.1"/>
    <property type="molecule type" value="Genomic_DNA"/>
</dbReference>
<sequence>MISVNIYHAEQTVGTKLDKTKPHLESVPNSDHKMTVGIPDGRLMNAIVTSYREDIKLKLMELVSRKANPRDPELLSLVRELMDPPSGHIVKRVRNIVETPQSLEILKCLKKRNGGFFVEVGGFDGEQTSNTLFLEQRLGWTGLLIEADPYYYTQLMGKSRRSWSINACISPHQYPTMMKFKEASGPIGQLIFNEQKGTALKRRDLIEVPCFSLETMLLAINRKHVDYFSLDVEGFELDILKTIPFHRINISTLSVEYVHGRNGKKAYQSFMLEKGYRVHKDIHVNMPRIALFVDDFIFVKTNL</sequence>
<evidence type="ECO:0000259" key="1">
    <source>
        <dbReference type="Pfam" id="PF05050"/>
    </source>
</evidence>
<dbReference type="PANTHER" id="PTHR34009:SF2">
    <property type="entry name" value="PROTEIN STAR"/>
    <property type="match status" value="1"/>
</dbReference>
<feature type="domain" description="Methyltransferase FkbM" evidence="1">
    <location>
        <begin position="120"/>
        <end position="278"/>
    </location>
</feature>
<dbReference type="SUPFAM" id="SSF53335">
    <property type="entry name" value="S-adenosyl-L-methionine-dependent methyltransferases"/>
    <property type="match status" value="1"/>
</dbReference>
<dbReference type="GO" id="GO:0005886">
    <property type="term" value="C:plasma membrane"/>
    <property type="evidence" value="ECO:0007669"/>
    <property type="project" value="TreeGrafter"/>
</dbReference>
<dbReference type="AlphaFoldDB" id="A0AAD9J7D7"/>
<dbReference type="GO" id="GO:0005794">
    <property type="term" value="C:Golgi apparatus"/>
    <property type="evidence" value="ECO:0007669"/>
    <property type="project" value="TreeGrafter"/>
</dbReference>
<evidence type="ECO:0000313" key="2">
    <source>
        <dbReference type="EMBL" id="KAK2147828.1"/>
    </source>
</evidence>
<name>A0AAD9J7D7_9ANNE</name>
<dbReference type="GO" id="GO:0016197">
    <property type="term" value="P:endosomal transport"/>
    <property type="evidence" value="ECO:0007669"/>
    <property type="project" value="TreeGrafter"/>
</dbReference>
<dbReference type="Pfam" id="PF05050">
    <property type="entry name" value="Methyltransf_21"/>
    <property type="match status" value="1"/>
</dbReference>
<reference evidence="2" key="1">
    <citation type="journal article" date="2023" name="Mol. Biol. Evol.">
        <title>Third-Generation Sequencing Reveals the Adaptive Role of the Epigenome in Three Deep-Sea Polychaetes.</title>
        <authorList>
            <person name="Perez M."/>
            <person name="Aroh O."/>
            <person name="Sun Y."/>
            <person name="Lan Y."/>
            <person name="Juniper S.K."/>
            <person name="Young C.R."/>
            <person name="Angers B."/>
            <person name="Qian P.Y."/>
        </authorList>
    </citation>
    <scope>NUCLEOTIDE SEQUENCE</scope>
    <source>
        <strain evidence="2">P08H-3</strain>
    </source>
</reference>